<dbReference type="NCBIfam" id="TIGR01536">
    <property type="entry name" value="asn_synth_AEB"/>
    <property type="match status" value="1"/>
</dbReference>
<proteinExistence type="inferred from homology"/>
<feature type="binding site" evidence="9">
    <location>
        <position position="104"/>
    </location>
    <ligand>
        <name>L-glutamine</name>
        <dbReference type="ChEBI" id="CHEBI:58359"/>
    </ligand>
</feature>
<dbReference type="InterPro" id="IPR001962">
    <property type="entry name" value="Asn_synthase"/>
</dbReference>
<dbReference type="InterPro" id="IPR017932">
    <property type="entry name" value="GATase_2_dom"/>
</dbReference>
<dbReference type="InterPro" id="IPR029055">
    <property type="entry name" value="Ntn_hydrolases_N"/>
</dbReference>
<comment type="pathway">
    <text evidence="1">Amino-acid biosynthesis; L-asparagine biosynthesis; L-asparagine from L-aspartate (L-Gln route): step 1/1.</text>
</comment>
<dbReference type="PROSITE" id="PS51278">
    <property type="entry name" value="GATASE_TYPE_2"/>
    <property type="match status" value="1"/>
</dbReference>
<evidence type="ECO:0000313" key="11">
    <source>
        <dbReference type="EMBL" id="NWC16988.1"/>
    </source>
</evidence>
<evidence type="ECO:0000256" key="4">
    <source>
        <dbReference type="ARBA" id="ARBA00022741"/>
    </source>
</evidence>
<dbReference type="InterPro" id="IPR006426">
    <property type="entry name" value="Asn_synth_AEB"/>
</dbReference>
<keyword evidence="6 8" id="KW-0315">Glutamine amidotransferase</keyword>
<evidence type="ECO:0000256" key="2">
    <source>
        <dbReference type="ARBA" id="ARBA00005752"/>
    </source>
</evidence>
<dbReference type="AlphaFoldDB" id="A0A7Y7Y4G7"/>
<dbReference type="PANTHER" id="PTHR43284">
    <property type="entry name" value="ASPARAGINE SYNTHETASE (GLUTAMINE-HYDROLYZING)"/>
    <property type="match status" value="1"/>
</dbReference>
<dbReference type="Gene3D" id="3.60.20.10">
    <property type="entry name" value="Glutamine Phosphoribosylpyrophosphate, subunit 1, domain 1"/>
    <property type="match status" value="1"/>
</dbReference>
<dbReference type="Gene3D" id="3.40.50.620">
    <property type="entry name" value="HUPs"/>
    <property type="match status" value="1"/>
</dbReference>
<accession>A0A7Y7Y4G7</accession>
<dbReference type="PIRSF" id="PIRSF001589">
    <property type="entry name" value="Asn_synthetase_glu-h"/>
    <property type="match status" value="1"/>
</dbReference>
<dbReference type="RefSeq" id="WP_103032582.1">
    <property type="nucleotide sequence ID" value="NZ_JACAQE010000009.1"/>
</dbReference>
<keyword evidence="8" id="KW-0028">Amino-acid biosynthesis</keyword>
<keyword evidence="8" id="KW-0061">Asparagine biosynthesis</keyword>
<feature type="active site" description="For GATase activity" evidence="8">
    <location>
        <position position="2"/>
    </location>
</feature>
<dbReference type="SUPFAM" id="SSF52402">
    <property type="entry name" value="Adenine nucleotide alpha hydrolases-like"/>
    <property type="match status" value="1"/>
</dbReference>
<dbReference type="GO" id="GO:0005829">
    <property type="term" value="C:cytosol"/>
    <property type="evidence" value="ECO:0007669"/>
    <property type="project" value="TreeGrafter"/>
</dbReference>
<comment type="similarity">
    <text evidence="2">Belongs to the asparagine synthetase family.</text>
</comment>
<dbReference type="GO" id="GO:0004066">
    <property type="term" value="F:asparagine synthase (glutamine-hydrolyzing) activity"/>
    <property type="evidence" value="ECO:0007669"/>
    <property type="project" value="UniProtKB-EC"/>
</dbReference>
<dbReference type="Proteomes" id="UP000517547">
    <property type="component" value="Unassembled WGS sequence"/>
</dbReference>
<keyword evidence="11" id="KW-0436">Ligase</keyword>
<dbReference type="InterPro" id="IPR033738">
    <property type="entry name" value="AsnB_N"/>
</dbReference>
<dbReference type="CDD" id="cd00712">
    <property type="entry name" value="AsnB"/>
    <property type="match status" value="1"/>
</dbReference>
<protein>
    <recommendedName>
        <fullName evidence="3">asparagine synthase (glutamine-hydrolyzing)</fullName>
        <ecNumber evidence="3">6.3.5.4</ecNumber>
    </recommendedName>
</protein>
<evidence type="ECO:0000259" key="10">
    <source>
        <dbReference type="PROSITE" id="PS51278"/>
    </source>
</evidence>
<sequence>MCGIAGGWWPARSSLVDASLAGALGAMRLRGPNDQGYELFDIAGAVAGLGHTRLSIIDLSSAGHQPMHTADGALSIVFNGEIYNYRELREELRSLGHDFVSESDTEVLLIAWRQWGRACLPRLTGMFAFVVLDRSTATLTAVRDAFGIKPFFYTQEQGAFLFASEVAAIKALKREAVTLDWQRSYDYLIHGDYDSGPGTFFEGVSNLLPGHLMSVDLGTGSISIPQRWWVPSITERLDLSFPEATELVRERFLQNIRLHLRSDVPLGAALSGGIDSSAVVCAMRQVEPDLPINTFSYIARGSDVSEEMWVDRVNDHVGATAHKMVVSADELARDLDSMILAQGEPFGSTSIYAQYRVFQLAKEQGVTVTLDGQGADEMLAGYSGYPGQRLRSLIEKGRLSEAWSFLDEWSKWPGRSRMGGAKRCVAEMTQGALNQALRSLNGMSALPAWIKREPLAERNIIQRYPLQRSDVTASGRRVMAELALSLTRRGLPALLRQGDRNSMRFSVESRVPFLTLDMVDLLLSLPESYLISPKGETKSVFRAAMRGIVPDDILDRRDKIGFSTPEQVWLTSMADTIRNWLRADLKLPFFDQAEVLREFELIITGKKPFSWQVWRWVNFCRWHSHFLS</sequence>
<dbReference type="GO" id="GO:0006529">
    <property type="term" value="P:asparagine biosynthetic process"/>
    <property type="evidence" value="ECO:0007669"/>
    <property type="project" value="UniProtKB-KW"/>
</dbReference>
<comment type="catalytic activity">
    <reaction evidence="7">
        <text>L-aspartate + L-glutamine + ATP + H2O = L-asparagine + L-glutamate + AMP + diphosphate + H(+)</text>
        <dbReference type="Rhea" id="RHEA:12228"/>
        <dbReference type="ChEBI" id="CHEBI:15377"/>
        <dbReference type="ChEBI" id="CHEBI:15378"/>
        <dbReference type="ChEBI" id="CHEBI:29985"/>
        <dbReference type="ChEBI" id="CHEBI:29991"/>
        <dbReference type="ChEBI" id="CHEBI:30616"/>
        <dbReference type="ChEBI" id="CHEBI:33019"/>
        <dbReference type="ChEBI" id="CHEBI:58048"/>
        <dbReference type="ChEBI" id="CHEBI:58359"/>
        <dbReference type="ChEBI" id="CHEBI:456215"/>
        <dbReference type="EC" id="6.3.5.4"/>
    </reaction>
</comment>
<organism evidence="11 12">
    <name type="scientific">Pseudomonas gingeri</name>
    <dbReference type="NCBI Taxonomy" id="117681"/>
    <lineage>
        <taxon>Bacteria</taxon>
        <taxon>Pseudomonadati</taxon>
        <taxon>Pseudomonadota</taxon>
        <taxon>Gammaproteobacteria</taxon>
        <taxon>Pseudomonadales</taxon>
        <taxon>Pseudomonadaceae</taxon>
        <taxon>Pseudomonas</taxon>
    </lineage>
</organism>
<dbReference type="EC" id="6.3.5.4" evidence="3"/>
<dbReference type="Pfam" id="PF00733">
    <property type="entry name" value="Asn_synthase"/>
    <property type="match status" value="1"/>
</dbReference>
<dbReference type="GO" id="GO:0005524">
    <property type="term" value="F:ATP binding"/>
    <property type="evidence" value="ECO:0007669"/>
    <property type="project" value="UniProtKB-KW"/>
</dbReference>
<reference evidence="11 12" key="1">
    <citation type="submission" date="2020-04" db="EMBL/GenBank/DDBJ databases">
        <title>Molecular characterization of pseudomonads from Agaricus bisporus reveal novel blotch 2 pathogens in Western Europe.</title>
        <authorList>
            <person name="Taparia T."/>
            <person name="Krijger M."/>
            <person name="Haynes E."/>
            <person name="Elpinstone J.G."/>
            <person name="Noble R."/>
            <person name="Van Der Wolf J."/>
        </authorList>
    </citation>
    <scope>NUCLEOTIDE SEQUENCE [LARGE SCALE GENOMIC DNA]</scope>
    <source>
        <strain evidence="11 12">IPO3738</strain>
    </source>
</reference>
<evidence type="ECO:0000256" key="9">
    <source>
        <dbReference type="PIRSR" id="PIRSR001589-2"/>
    </source>
</evidence>
<evidence type="ECO:0000256" key="5">
    <source>
        <dbReference type="ARBA" id="ARBA00022840"/>
    </source>
</evidence>
<dbReference type="InterPro" id="IPR051786">
    <property type="entry name" value="ASN_synthetase/amidase"/>
</dbReference>
<dbReference type="InterPro" id="IPR014729">
    <property type="entry name" value="Rossmann-like_a/b/a_fold"/>
</dbReference>
<gene>
    <name evidence="11" type="primary">asnB</name>
    <name evidence="11" type="ORF">HX845_25255</name>
</gene>
<name>A0A7Y7Y4G7_9PSED</name>
<evidence type="ECO:0000256" key="3">
    <source>
        <dbReference type="ARBA" id="ARBA00012737"/>
    </source>
</evidence>
<keyword evidence="4 9" id="KW-0547">Nucleotide-binding</keyword>
<evidence type="ECO:0000313" key="12">
    <source>
        <dbReference type="Proteomes" id="UP000517547"/>
    </source>
</evidence>
<evidence type="ECO:0000256" key="6">
    <source>
        <dbReference type="ARBA" id="ARBA00022962"/>
    </source>
</evidence>
<evidence type="ECO:0000256" key="8">
    <source>
        <dbReference type="PIRSR" id="PIRSR001589-1"/>
    </source>
</evidence>
<dbReference type="EMBL" id="JACAQE010000009">
    <property type="protein sequence ID" value="NWC16988.1"/>
    <property type="molecule type" value="Genomic_DNA"/>
</dbReference>
<feature type="domain" description="Glutamine amidotransferase type-2" evidence="10">
    <location>
        <begin position="2"/>
        <end position="218"/>
    </location>
</feature>
<dbReference type="PANTHER" id="PTHR43284:SF1">
    <property type="entry name" value="ASPARAGINE SYNTHETASE"/>
    <property type="match status" value="1"/>
</dbReference>
<dbReference type="SUPFAM" id="SSF56235">
    <property type="entry name" value="N-terminal nucleophile aminohydrolases (Ntn hydrolases)"/>
    <property type="match status" value="1"/>
</dbReference>
<dbReference type="CDD" id="cd01991">
    <property type="entry name" value="Asn_synthase_B_C"/>
    <property type="match status" value="1"/>
</dbReference>
<keyword evidence="5 9" id="KW-0067">ATP-binding</keyword>
<evidence type="ECO:0000256" key="1">
    <source>
        <dbReference type="ARBA" id="ARBA00005187"/>
    </source>
</evidence>
<dbReference type="Pfam" id="PF13537">
    <property type="entry name" value="GATase_7"/>
    <property type="match status" value="1"/>
</dbReference>
<evidence type="ECO:0000256" key="7">
    <source>
        <dbReference type="ARBA" id="ARBA00048741"/>
    </source>
</evidence>
<comment type="caution">
    <text evidence="11">The sequence shown here is derived from an EMBL/GenBank/DDBJ whole genome shotgun (WGS) entry which is preliminary data.</text>
</comment>